<evidence type="ECO:0000256" key="1">
    <source>
        <dbReference type="SAM" id="MobiDB-lite"/>
    </source>
</evidence>
<proteinExistence type="predicted"/>
<reference evidence="2 3" key="1">
    <citation type="submission" date="2020-11" db="EMBL/GenBank/DDBJ databases">
        <authorList>
            <person name="Wallbank WR R."/>
            <person name="Pardo Diaz C."/>
            <person name="Kozak K."/>
            <person name="Martin S."/>
            <person name="Jiggins C."/>
            <person name="Moest M."/>
            <person name="Warren A I."/>
            <person name="Generalovic N T."/>
            <person name="Byers J.R.P. K."/>
            <person name="Montejo-Kovacevich G."/>
            <person name="Yen C E."/>
        </authorList>
    </citation>
    <scope>NUCLEOTIDE SEQUENCE [LARGE SCALE GENOMIC DNA]</scope>
</reference>
<sequence length="154" mass="16670">MASGRSARLPPTPTPNVRNSDVGPETGYTATTATTTTIPGSTINALGPELAVATSQVLDNLSDKERQMILEVLNRDEGVRQRDAARIIEVMDSFVYICFVSPFCHGNEIGKLFYNRSAGRLTTSSANVLWGLCTLKFIVRIIINGLSPELAAQK</sequence>
<gene>
    <name evidence="2" type="ORF">HERILL_LOCUS8075</name>
</gene>
<feature type="region of interest" description="Disordered" evidence="1">
    <location>
        <begin position="1"/>
        <end position="32"/>
    </location>
</feature>
<dbReference type="AlphaFoldDB" id="A0A7R8UQM5"/>
<dbReference type="Proteomes" id="UP000594454">
    <property type="component" value="Chromosome 3"/>
</dbReference>
<protein>
    <submittedName>
        <fullName evidence="2">Uncharacterized protein</fullName>
    </submittedName>
</protein>
<evidence type="ECO:0000313" key="2">
    <source>
        <dbReference type="EMBL" id="CAD7085221.1"/>
    </source>
</evidence>
<dbReference type="InParanoid" id="A0A7R8UQM5"/>
<dbReference type="EMBL" id="LR899011">
    <property type="protein sequence ID" value="CAD7085221.1"/>
    <property type="molecule type" value="Genomic_DNA"/>
</dbReference>
<dbReference type="OrthoDB" id="195679at2759"/>
<evidence type="ECO:0000313" key="3">
    <source>
        <dbReference type="Proteomes" id="UP000594454"/>
    </source>
</evidence>
<name>A0A7R8UQM5_HERIL</name>
<keyword evidence="3" id="KW-1185">Reference proteome</keyword>
<organism evidence="2 3">
    <name type="scientific">Hermetia illucens</name>
    <name type="common">Black soldier fly</name>
    <dbReference type="NCBI Taxonomy" id="343691"/>
    <lineage>
        <taxon>Eukaryota</taxon>
        <taxon>Metazoa</taxon>
        <taxon>Ecdysozoa</taxon>
        <taxon>Arthropoda</taxon>
        <taxon>Hexapoda</taxon>
        <taxon>Insecta</taxon>
        <taxon>Pterygota</taxon>
        <taxon>Neoptera</taxon>
        <taxon>Endopterygota</taxon>
        <taxon>Diptera</taxon>
        <taxon>Brachycera</taxon>
        <taxon>Stratiomyomorpha</taxon>
        <taxon>Stratiomyidae</taxon>
        <taxon>Hermetiinae</taxon>
        <taxon>Hermetia</taxon>
    </lineage>
</organism>
<accession>A0A7R8UQM5</accession>